<dbReference type="Pfam" id="PF01391">
    <property type="entry name" value="Collagen"/>
    <property type="match status" value="1"/>
</dbReference>
<dbReference type="Gene3D" id="2.60.120.40">
    <property type="match status" value="1"/>
</dbReference>
<dbReference type="InterPro" id="IPR008983">
    <property type="entry name" value="Tumour_necrosis_fac-like_dom"/>
</dbReference>
<evidence type="ECO:0000256" key="7">
    <source>
        <dbReference type="SAM" id="MobiDB-lite"/>
    </source>
</evidence>
<feature type="domain" description="C1q" evidence="9">
    <location>
        <begin position="335"/>
        <end position="470"/>
    </location>
</feature>
<keyword evidence="11" id="KW-1185">Reference proteome</keyword>
<dbReference type="OMA" id="KGYCGES"/>
<dbReference type="GeneID" id="101608373"/>
<evidence type="ECO:0000256" key="3">
    <source>
        <dbReference type="ARBA" id="ARBA00022530"/>
    </source>
</evidence>
<evidence type="ECO:0000256" key="8">
    <source>
        <dbReference type="SAM" id="SignalP"/>
    </source>
</evidence>
<dbReference type="InterPro" id="IPR050392">
    <property type="entry name" value="Collagen/C1q_domain"/>
</dbReference>
<reference evidence="10" key="1">
    <citation type="submission" date="2025-08" db="UniProtKB">
        <authorList>
            <consortium name="Ensembl"/>
        </authorList>
    </citation>
    <scope>IDENTIFICATION</scope>
</reference>
<dbReference type="PANTHER" id="PTHR15427">
    <property type="entry name" value="EMILIN ELASTIN MICROFIBRIL INTERFACE-LOCATED PROTEIN ELASTIN MICROFIBRIL INTERFACER"/>
    <property type="match status" value="1"/>
</dbReference>
<evidence type="ECO:0000256" key="2">
    <source>
        <dbReference type="ARBA" id="ARBA00022525"/>
    </source>
</evidence>
<evidence type="ECO:0000259" key="9">
    <source>
        <dbReference type="PROSITE" id="PS50871"/>
    </source>
</evidence>
<dbReference type="OrthoDB" id="9948489at2759"/>
<dbReference type="GO" id="GO:0051260">
    <property type="term" value="P:protein homooligomerization"/>
    <property type="evidence" value="ECO:0007669"/>
    <property type="project" value="Ensembl"/>
</dbReference>
<reference evidence="10" key="2">
    <citation type="submission" date="2025-09" db="UniProtKB">
        <authorList>
            <consortium name="Ensembl"/>
        </authorList>
    </citation>
    <scope>IDENTIFICATION</scope>
</reference>
<name>A0A8C5KM12_JACJA</name>
<organism evidence="10 11">
    <name type="scientific">Jaculus jaculus</name>
    <name type="common">Lesser Egyptian jerboa</name>
    <dbReference type="NCBI Taxonomy" id="51337"/>
    <lineage>
        <taxon>Eukaryota</taxon>
        <taxon>Metazoa</taxon>
        <taxon>Chordata</taxon>
        <taxon>Craniata</taxon>
        <taxon>Vertebrata</taxon>
        <taxon>Euteleostomi</taxon>
        <taxon>Mammalia</taxon>
        <taxon>Eutheria</taxon>
        <taxon>Euarchontoglires</taxon>
        <taxon>Glires</taxon>
        <taxon>Rodentia</taxon>
        <taxon>Myomorpha</taxon>
        <taxon>Dipodoidea</taxon>
        <taxon>Dipodidae</taxon>
        <taxon>Dipodinae</taxon>
        <taxon>Jaculus</taxon>
    </lineage>
</organism>
<dbReference type="GO" id="GO:0005509">
    <property type="term" value="F:calcium ion binding"/>
    <property type="evidence" value="ECO:0007669"/>
    <property type="project" value="Ensembl"/>
</dbReference>
<evidence type="ECO:0000313" key="11">
    <source>
        <dbReference type="Proteomes" id="UP000694385"/>
    </source>
</evidence>
<keyword evidence="6" id="KW-0325">Glycoprotein</keyword>
<feature type="compositionally biased region" description="Gly residues" evidence="7">
    <location>
        <begin position="173"/>
        <end position="194"/>
    </location>
</feature>
<dbReference type="AlphaFoldDB" id="A0A8C5KM12"/>
<dbReference type="GO" id="GO:0005581">
    <property type="term" value="C:collagen trimer"/>
    <property type="evidence" value="ECO:0007669"/>
    <property type="project" value="UniProtKB-KW"/>
</dbReference>
<comment type="subcellular location">
    <subcellularLocation>
        <location evidence="1">Secreted</location>
        <location evidence="1">Extracellular space</location>
        <location evidence="1">Extracellular matrix</location>
    </subcellularLocation>
</comment>
<dbReference type="PROSITE" id="PS50871">
    <property type="entry name" value="C1Q"/>
    <property type="match status" value="1"/>
</dbReference>
<keyword evidence="5" id="KW-0176">Collagen</keyword>
<feature type="signal peptide" evidence="8">
    <location>
        <begin position="1"/>
        <end position="17"/>
    </location>
</feature>
<dbReference type="Ensembl" id="ENSJJAT00000017660.1">
    <property type="protein sequence ID" value="ENSJJAP00000011189.1"/>
    <property type="gene ID" value="ENSJJAG00000014583.1"/>
</dbReference>
<dbReference type="FunFam" id="2.60.120.40:FF:000001">
    <property type="entry name" value="Complement C1q B chain"/>
    <property type="match status" value="1"/>
</dbReference>
<sequence>MLIFSWFCAILIMLAIAGVDTVAKSTPVTRFTKKSEGKEMLKSLQSSSGAPQEEEEHSLPEMDLLAKPTADPSALDAAFDTTTLFPFENFSLDTADFFWNCCHCCSPIAGQKGEPGKIGKPGPKGEVGDIGNPGKPGITGPQGPKGQKGEKGLKGERGDQGTSGLPGYPGKPGEQGGLGLKGDKGSIGLGGTKGQKGSKGDPCWNGTKGDKGDSGAAGSPGSNGGLGVKGEKGDPGEKGYYGDTGAKGGKGQKGEEGMKGEKGSRGDPGVEGKGGQDGLQGPRGDSGIKGEKGETGPPGLMGPAGPKGELGSKGVRGPIGKKGSRGFKGSKGEVTRVPQSAFSALLSKPFPPPNTPIKFDKVLYNDQGDYSPVTGKFNCSIPGTYVFSYHVTVRGRPARISLVACNKKQIKSRETLYGQEIDQASLLLVLKLKAGDQVWLEVSKDWNGVYVSPEDDSMFTGFLLHAEETLGISP</sequence>
<evidence type="ECO:0000256" key="5">
    <source>
        <dbReference type="ARBA" id="ARBA00023119"/>
    </source>
</evidence>
<dbReference type="CTD" id="131149"/>
<dbReference type="PRINTS" id="PR00007">
    <property type="entry name" value="COMPLEMNTC1Q"/>
</dbReference>
<feature type="region of interest" description="Disordered" evidence="7">
    <location>
        <begin position="39"/>
        <end position="60"/>
    </location>
</feature>
<evidence type="ECO:0000313" key="10">
    <source>
        <dbReference type="Ensembl" id="ENSJJAP00000011189.1"/>
    </source>
</evidence>
<evidence type="ECO:0000256" key="1">
    <source>
        <dbReference type="ARBA" id="ARBA00004498"/>
    </source>
</evidence>
<dbReference type="SMART" id="SM00110">
    <property type="entry name" value="C1Q"/>
    <property type="match status" value="1"/>
</dbReference>
<keyword evidence="4 8" id="KW-0732">Signal</keyword>
<dbReference type="RefSeq" id="XP_004652432.1">
    <property type="nucleotide sequence ID" value="XM_004652375.2"/>
</dbReference>
<dbReference type="GeneTree" id="ENSGT00940000155435"/>
<feature type="compositionally biased region" description="Basic and acidic residues" evidence="7">
    <location>
        <begin position="147"/>
        <end position="159"/>
    </location>
</feature>
<gene>
    <name evidence="10" type="primary">Otol1</name>
</gene>
<dbReference type="GO" id="GO:0005576">
    <property type="term" value="C:extracellular region"/>
    <property type="evidence" value="ECO:0007669"/>
    <property type="project" value="UniProtKB-SubCell"/>
</dbReference>
<keyword evidence="2" id="KW-0964">Secreted</keyword>
<dbReference type="InterPro" id="IPR001073">
    <property type="entry name" value="C1q_dom"/>
</dbReference>
<dbReference type="Pfam" id="PF00386">
    <property type="entry name" value="C1q"/>
    <property type="match status" value="1"/>
</dbReference>
<feature type="region of interest" description="Disordered" evidence="7">
    <location>
        <begin position="112"/>
        <end position="334"/>
    </location>
</feature>
<dbReference type="PANTHER" id="PTHR15427:SF51">
    <property type="entry name" value="OTOLIN 1"/>
    <property type="match status" value="1"/>
</dbReference>
<dbReference type="SUPFAM" id="SSF49842">
    <property type="entry name" value="TNF-like"/>
    <property type="match status" value="1"/>
</dbReference>
<feature type="chain" id="PRO_5034421366" evidence="8">
    <location>
        <begin position="18"/>
        <end position="474"/>
    </location>
</feature>
<feature type="compositionally biased region" description="Basic and acidic residues" evidence="7">
    <location>
        <begin position="252"/>
        <end position="270"/>
    </location>
</feature>
<dbReference type="Proteomes" id="UP000694385">
    <property type="component" value="Unassembled WGS sequence"/>
</dbReference>
<keyword evidence="3" id="KW-0272">Extracellular matrix</keyword>
<feature type="compositionally biased region" description="Low complexity" evidence="7">
    <location>
        <begin position="133"/>
        <end position="145"/>
    </location>
</feature>
<evidence type="ECO:0000256" key="4">
    <source>
        <dbReference type="ARBA" id="ARBA00022729"/>
    </source>
</evidence>
<proteinExistence type="predicted"/>
<dbReference type="GO" id="GO:0045299">
    <property type="term" value="P:otolith mineralization"/>
    <property type="evidence" value="ECO:0007669"/>
    <property type="project" value="Ensembl"/>
</dbReference>
<dbReference type="InterPro" id="IPR008160">
    <property type="entry name" value="Collagen"/>
</dbReference>
<accession>A0A8C5KM12</accession>
<evidence type="ECO:0000256" key="6">
    <source>
        <dbReference type="ARBA" id="ARBA00023180"/>
    </source>
</evidence>
<protein>
    <submittedName>
        <fullName evidence="10">Otolin 1</fullName>
    </submittedName>
</protein>